<reference evidence="3" key="1">
    <citation type="journal article" date="2019" name="Int. J. Syst. Evol. Microbiol.">
        <title>The Global Catalogue of Microorganisms (GCM) 10K type strain sequencing project: providing services to taxonomists for standard genome sequencing and annotation.</title>
        <authorList>
            <consortium name="The Broad Institute Genomics Platform"/>
            <consortium name="The Broad Institute Genome Sequencing Center for Infectious Disease"/>
            <person name="Wu L."/>
            <person name="Ma J."/>
        </authorList>
    </citation>
    <scope>NUCLEOTIDE SEQUENCE [LARGE SCALE GENOMIC DNA]</scope>
    <source>
        <strain evidence="3">JCM 17983</strain>
    </source>
</reference>
<evidence type="ECO:0000313" key="3">
    <source>
        <dbReference type="Proteomes" id="UP001500457"/>
    </source>
</evidence>
<feature type="region of interest" description="Disordered" evidence="1">
    <location>
        <begin position="1"/>
        <end position="21"/>
    </location>
</feature>
<comment type="caution">
    <text evidence="2">The sequence shown here is derived from an EMBL/GenBank/DDBJ whole genome shotgun (WGS) entry which is preliminary data.</text>
</comment>
<proteinExistence type="predicted"/>
<protein>
    <submittedName>
        <fullName evidence="2">Uncharacterized protein</fullName>
    </submittedName>
</protein>
<accession>A0ABP9DSE8</accession>
<dbReference type="EMBL" id="BAABHQ010000001">
    <property type="protein sequence ID" value="GAA4858755.1"/>
    <property type="molecule type" value="Genomic_DNA"/>
</dbReference>
<feature type="region of interest" description="Disordered" evidence="1">
    <location>
        <begin position="74"/>
        <end position="109"/>
    </location>
</feature>
<gene>
    <name evidence="2" type="ORF">GCM10023203_01990</name>
</gene>
<keyword evidence="3" id="KW-1185">Reference proteome</keyword>
<evidence type="ECO:0000256" key="1">
    <source>
        <dbReference type="SAM" id="MobiDB-lite"/>
    </source>
</evidence>
<evidence type="ECO:0000313" key="2">
    <source>
        <dbReference type="EMBL" id="GAA4858755.1"/>
    </source>
</evidence>
<feature type="compositionally biased region" description="Polar residues" evidence="1">
    <location>
        <begin position="82"/>
        <end position="91"/>
    </location>
</feature>
<sequence length="158" mass="16210">MPALPTALPTQPARTPGRRPAAVLTAADAPPGRRRVLGTLAVALVAGGLLAGCSGGSSTSVSCRGADCRATVSGAPVEVGQPDTNQSTRSARSTKRRPPRDNDGVDFGVNAIGPGWVDVEDDGRVTRIPQGGTFVEDGSTVRLESSDGRTAVFTFRAR</sequence>
<organism evidence="2 3">
    <name type="scientific">Actinomycetospora straminea</name>
    <dbReference type="NCBI Taxonomy" id="663607"/>
    <lineage>
        <taxon>Bacteria</taxon>
        <taxon>Bacillati</taxon>
        <taxon>Actinomycetota</taxon>
        <taxon>Actinomycetes</taxon>
        <taxon>Pseudonocardiales</taxon>
        <taxon>Pseudonocardiaceae</taxon>
        <taxon>Actinomycetospora</taxon>
    </lineage>
</organism>
<feature type="compositionally biased region" description="Low complexity" evidence="1">
    <location>
        <begin position="1"/>
        <end position="15"/>
    </location>
</feature>
<name>A0ABP9DSE8_9PSEU</name>
<dbReference type="RefSeq" id="WP_274233759.1">
    <property type="nucleotide sequence ID" value="NZ_BAABHQ010000001.1"/>
</dbReference>
<dbReference type="Proteomes" id="UP001500457">
    <property type="component" value="Unassembled WGS sequence"/>
</dbReference>